<dbReference type="Proteomes" id="UP000887013">
    <property type="component" value="Unassembled WGS sequence"/>
</dbReference>
<evidence type="ECO:0000313" key="3">
    <source>
        <dbReference type="Proteomes" id="UP000887013"/>
    </source>
</evidence>
<protein>
    <submittedName>
        <fullName evidence="2">Uncharacterized protein</fullName>
    </submittedName>
</protein>
<reference evidence="2" key="1">
    <citation type="submission" date="2020-08" db="EMBL/GenBank/DDBJ databases">
        <title>Multicomponent nature underlies the extraordinary mechanical properties of spider dragline silk.</title>
        <authorList>
            <person name="Kono N."/>
            <person name="Nakamura H."/>
            <person name="Mori M."/>
            <person name="Yoshida Y."/>
            <person name="Ohtoshi R."/>
            <person name="Malay A.D."/>
            <person name="Moran D.A.P."/>
            <person name="Tomita M."/>
            <person name="Numata K."/>
            <person name="Arakawa K."/>
        </authorList>
    </citation>
    <scope>NUCLEOTIDE SEQUENCE</scope>
</reference>
<organism evidence="2 3">
    <name type="scientific">Nephila pilipes</name>
    <name type="common">Giant wood spider</name>
    <name type="synonym">Nephila maculata</name>
    <dbReference type="NCBI Taxonomy" id="299642"/>
    <lineage>
        <taxon>Eukaryota</taxon>
        <taxon>Metazoa</taxon>
        <taxon>Ecdysozoa</taxon>
        <taxon>Arthropoda</taxon>
        <taxon>Chelicerata</taxon>
        <taxon>Arachnida</taxon>
        <taxon>Araneae</taxon>
        <taxon>Araneomorphae</taxon>
        <taxon>Entelegynae</taxon>
        <taxon>Araneoidea</taxon>
        <taxon>Nephilidae</taxon>
        <taxon>Nephila</taxon>
    </lineage>
</organism>
<proteinExistence type="predicted"/>
<name>A0A8X6P8V7_NEPPI</name>
<evidence type="ECO:0000256" key="1">
    <source>
        <dbReference type="SAM" id="MobiDB-lite"/>
    </source>
</evidence>
<dbReference type="EMBL" id="BMAW01067020">
    <property type="protein sequence ID" value="GFT57684.1"/>
    <property type="molecule type" value="Genomic_DNA"/>
</dbReference>
<gene>
    <name evidence="2" type="ORF">NPIL_204441</name>
</gene>
<sequence>MLEGKKNKRGGVASKIPVEREKKNLQESIDREEGKPEKRELVFADFPVKDLIREGKVFYRSCSLLIGKSKEKIISPKGFSRFFFIYLLIHSLFSSFPVSSELHLQDLSVFLSRKERLDFWSNLDQLSCTHLRLKGLRGFSDTSQANPLGGMPFLENG</sequence>
<feature type="compositionally biased region" description="Basic and acidic residues" evidence="1">
    <location>
        <begin position="17"/>
        <end position="34"/>
    </location>
</feature>
<feature type="region of interest" description="Disordered" evidence="1">
    <location>
        <begin position="1"/>
        <end position="34"/>
    </location>
</feature>
<evidence type="ECO:0000313" key="2">
    <source>
        <dbReference type="EMBL" id="GFT57684.1"/>
    </source>
</evidence>
<keyword evidence="3" id="KW-1185">Reference proteome</keyword>
<accession>A0A8X6P8V7</accession>
<dbReference type="AlphaFoldDB" id="A0A8X6P8V7"/>
<comment type="caution">
    <text evidence="2">The sequence shown here is derived from an EMBL/GenBank/DDBJ whole genome shotgun (WGS) entry which is preliminary data.</text>
</comment>